<evidence type="ECO:0000313" key="9">
    <source>
        <dbReference type="EMBL" id="KPH51167.1"/>
    </source>
</evidence>
<dbReference type="PANTHER" id="PTHR32294:SF0">
    <property type="entry name" value="DNA POLYMERASE III SUBUNIT ALPHA"/>
    <property type="match status" value="1"/>
</dbReference>
<dbReference type="EMBL" id="JNUR01000007">
    <property type="protein sequence ID" value="KPH51167.1"/>
    <property type="molecule type" value="Genomic_DNA"/>
</dbReference>
<evidence type="ECO:0000256" key="6">
    <source>
        <dbReference type="ARBA" id="ARBA00022932"/>
    </source>
</evidence>
<dbReference type="EC" id="2.7.7.7" evidence="1"/>
<comment type="caution">
    <text evidence="10">The sequence shown here is derived from an EMBL/GenBank/DDBJ whole genome shotgun (WGS) entry which is preliminary data.</text>
</comment>
<dbReference type="EMBL" id="JNOC01000017">
    <property type="protein sequence ID" value="KPH56110.1"/>
    <property type="molecule type" value="Genomic_DNA"/>
</dbReference>
<dbReference type="PANTHER" id="PTHR32294">
    <property type="entry name" value="DNA POLYMERASE III SUBUNIT ALPHA"/>
    <property type="match status" value="1"/>
</dbReference>
<evidence type="ECO:0000313" key="11">
    <source>
        <dbReference type="Proteomes" id="UP000037800"/>
    </source>
</evidence>
<dbReference type="CDD" id="cd04485">
    <property type="entry name" value="DnaE_OBF"/>
    <property type="match status" value="1"/>
</dbReference>
<evidence type="ECO:0000259" key="8">
    <source>
        <dbReference type="SMART" id="SM00481"/>
    </source>
</evidence>
<dbReference type="NCBIfam" id="TIGR00594">
    <property type="entry name" value="polc"/>
    <property type="match status" value="1"/>
</dbReference>
<dbReference type="InterPro" id="IPR004013">
    <property type="entry name" value="PHP_dom"/>
</dbReference>
<proteinExistence type="predicted"/>
<dbReference type="InterPro" id="IPR040982">
    <property type="entry name" value="DNA_pol3_finger"/>
</dbReference>
<dbReference type="InterPro" id="IPR011708">
    <property type="entry name" value="DNA_pol3_alpha_NTPase_dom"/>
</dbReference>
<dbReference type="SUPFAM" id="SSF160975">
    <property type="entry name" value="AF1531-like"/>
    <property type="match status" value="1"/>
</dbReference>
<dbReference type="SMART" id="SM00481">
    <property type="entry name" value="POLIIIAc"/>
    <property type="match status" value="1"/>
</dbReference>
<dbReference type="Gene3D" id="1.10.150.870">
    <property type="match status" value="1"/>
</dbReference>
<keyword evidence="6" id="KW-0239">DNA-directed DNA polymerase</keyword>
<evidence type="ECO:0000256" key="5">
    <source>
        <dbReference type="ARBA" id="ARBA00022705"/>
    </source>
</evidence>
<dbReference type="InterPro" id="IPR004805">
    <property type="entry name" value="DnaE2/DnaE/PolC"/>
</dbReference>
<dbReference type="PATRIC" id="fig|35818.10.peg.1760"/>
<gene>
    <name evidence="10" type="ORF">HPU229334_03440</name>
    <name evidence="9" type="ORF">HPU229336_08910</name>
</gene>
<sequence>MSKTPDEVISQDKIPFTHLHLHTEYSLLDGLNKIKILAKRIKELGMDSVAITDHGNMFGAIEFYKAMKEQGIKPILGMEAYLHNAEEISDKSNQRFHLCLYAKNLQGYKNLMYLSSQACLYGYYMKPRISKKMLREHSEGLICSSACLNGEVQWHLNLKKEDNKGRKGYERAKEVALEYKEIFGDDFYLELMRHGIEEQQLIDKQIIQISLETGIKIIATNDTHYTNQGDSTAQEVAFCIGFGKDFNDPNRMRHTVQEFYIKSPEQMAKLYMDLPEAIANTKEIADKCNLELHLGDPTPPSFKFTAEYAKAENLDFTQDSEYFAYKCREGLKKRLENVESSRHQEYKERLEKEIEIINKMKFPGYMLIVWDFVRAAKERGIPVGPGRGSAAGSLVAFCLEITNIDPMKYDLLFERFLNPERVSMPDIDMDFCQSRREEILEYVTDKYGRHNVAQVITFGMMKAKAVIRDVARVMGMPYGEADAFAKLIPKELDITLEKAFEKEPKIKELIDKDPLAKKIWDFAVVLENTKRNPGTHAAAVVIDSEHELWHKAPLYRSTRDGIIATQYSMKYLEDVDLIKFDFLGLKTLTLVDDALKLIKNRHNLEIDFLKLDVNDKKVYETLQSGNTLGIFQIESSMFQGINKRLRPSTFEDIIAIIALGRPGPMESGMVSDFIDRKHGKAPIVYMFPELESILRPTYGTIVYQEQVMQIVQKIGGFSLGEADLIRRAMGKKDAQIMADNKNKFAQGAEKQGFNRAKAEELWELIVKFAGYGFNKSHSAAYAMITFETAYLKTYYPKEFMAALLTSEKNSTDKIVEYIEEANKMDIKVLPPNIQKSELEFSVARIDDEDCILFGLGAIKGAGEVAINIILEERKNNGDFKDLEDFLSRIDPQKVNKKSLEAFIKSGAMDCFGYTRRTLLEQVELLTENAKTAQIAKKEAENSLFGDSEEFTAIALELENKEEYSKKEILEFEKESLGFYASGHPLEDYKEIIKSINCAYTNQIQDIAENSSILLVGSIEDVITKFSKSGKRYGILKLQDFYGSVELTIFEKTLLALEGMDREIPIAVKCFVQEQNDTKSLRAEKILTLEEAQKEKVEFTMQKADTSEPLVLLLNVGLNERVISSIREAAMRHHGKRELRILFKTQTQELEMVSSFFVHSQIKEELKELEWID</sequence>
<dbReference type="SUPFAM" id="SSF89550">
    <property type="entry name" value="PHP domain-like"/>
    <property type="match status" value="1"/>
</dbReference>
<dbReference type="GO" id="GO:0006260">
    <property type="term" value="P:DNA replication"/>
    <property type="evidence" value="ECO:0007669"/>
    <property type="project" value="UniProtKB-KW"/>
</dbReference>
<dbReference type="Gene3D" id="1.10.10.1600">
    <property type="entry name" value="Bacterial DNA polymerase III alpha subunit, thumb domain"/>
    <property type="match status" value="1"/>
</dbReference>
<dbReference type="InterPro" id="IPR003141">
    <property type="entry name" value="Pol/His_phosphatase_N"/>
</dbReference>
<evidence type="ECO:0000256" key="7">
    <source>
        <dbReference type="ARBA" id="ARBA00049244"/>
    </source>
</evidence>
<dbReference type="Pfam" id="PF02811">
    <property type="entry name" value="PHP"/>
    <property type="match status" value="1"/>
</dbReference>
<accession>A0A0N1E8I0</accession>
<dbReference type="NCBIfam" id="NF004226">
    <property type="entry name" value="PRK05673.1"/>
    <property type="match status" value="1"/>
</dbReference>
<dbReference type="NCBIfam" id="NF005298">
    <property type="entry name" value="PRK06826.1"/>
    <property type="match status" value="1"/>
</dbReference>
<dbReference type="Pfam" id="PF17657">
    <property type="entry name" value="DNA_pol3_finger"/>
    <property type="match status" value="1"/>
</dbReference>
<dbReference type="InterPro" id="IPR016195">
    <property type="entry name" value="Pol/histidinol_Pase-like"/>
</dbReference>
<evidence type="ECO:0000256" key="1">
    <source>
        <dbReference type="ARBA" id="ARBA00012417"/>
    </source>
</evidence>
<keyword evidence="3" id="KW-0808">Transferase</keyword>
<evidence type="ECO:0000313" key="10">
    <source>
        <dbReference type="EMBL" id="KPH56110.1"/>
    </source>
</evidence>
<keyword evidence="4" id="KW-0548">Nucleotidyltransferase</keyword>
<dbReference type="GO" id="GO:0008408">
    <property type="term" value="F:3'-5' exonuclease activity"/>
    <property type="evidence" value="ECO:0007669"/>
    <property type="project" value="InterPro"/>
</dbReference>
<name>A0A0N1E8I0_9HELI</name>
<evidence type="ECO:0000313" key="12">
    <source>
        <dbReference type="Proteomes" id="UP000037997"/>
    </source>
</evidence>
<dbReference type="Proteomes" id="UP000037800">
    <property type="component" value="Unassembled WGS sequence"/>
</dbReference>
<dbReference type="CDD" id="cd12113">
    <property type="entry name" value="PHP_PolIIIA_DnaE3"/>
    <property type="match status" value="1"/>
</dbReference>
<feature type="domain" description="Polymerase/histidinol phosphatase N-terminal" evidence="8">
    <location>
        <begin position="17"/>
        <end position="84"/>
    </location>
</feature>
<evidence type="ECO:0000256" key="3">
    <source>
        <dbReference type="ARBA" id="ARBA00022679"/>
    </source>
</evidence>
<dbReference type="InterPro" id="IPR041931">
    <property type="entry name" value="DNA_pol3_alpha_thumb_dom"/>
</dbReference>
<protein>
    <recommendedName>
        <fullName evidence="2">DNA polymerase III subunit alpha</fullName>
        <ecNumber evidence="1">2.7.7.7</ecNumber>
    </recommendedName>
</protein>
<dbReference type="AlphaFoldDB" id="A0A0N1E8I0"/>
<comment type="catalytic activity">
    <reaction evidence="7">
        <text>DNA(n) + a 2'-deoxyribonucleoside 5'-triphosphate = DNA(n+1) + diphosphate</text>
        <dbReference type="Rhea" id="RHEA:22508"/>
        <dbReference type="Rhea" id="RHEA-COMP:17339"/>
        <dbReference type="Rhea" id="RHEA-COMP:17340"/>
        <dbReference type="ChEBI" id="CHEBI:33019"/>
        <dbReference type="ChEBI" id="CHEBI:61560"/>
        <dbReference type="ChEBI" id="CHEBI:173112"/>
        <dbReference type="EC" id="2.7.7.7"/>
    </reaction>
</comment>
<dbReference type="OrthoDB" id="9803237at2"/>
<evidence type="ECO:0000256" key="2">
    <source>
        <dbReference type="ARBA" id="ARBA00019114"/>
    </source>
</evidence>
<dbReference type="InterPro" id="IPR029460">
    <property type="entry name" value="DNAPol_HHH"/>
</dbReference>
<dbReference type="GO" id="GO:0003887">
    <property type="term" value="F:DNA-directed DNA polymerase activity"/>
    <property type="evidence" value="ECO:0007669"/>
    <property type="project" value="UniProtKB-KW"/>
</dbReference>
<reference evidence="11 12" key="1">
    <citation type="submission" date="2014-06" db="EMBL/GenBank/DDBJ databases">
        <title>Helicobacter pullorum isolates in fresh chicken meat - phenotypic and genotypic features.</title>
        <authorList>
            <person name="Borges V."/>
            <person name="Santos A."/>
            <person name="Correia C.B."/>
            <person name="Saraiva M."/>
            <person name="Menard A."/>
            <person name="Vieira L."/>
            <person name="Sampaio D.A."/>
            <person name="Gomes J.P."/>
            <person name="Oleastro M."/>
        </authorList>
    </citation>
    <scope>NUCLEOTIDE SEQUENCE [LARGE SCALE GENOMIC DNA]</scope>
    <source>
        <strain evidence="10 12">229334/12</strain>
        <strain evidence="9 11">229336/12</strain>
    </source>
</reference>
<dbReference type="Pfam" id="PF14579">
    <property type="entry name" value="HHH_6"/>
    <property type="match status" value="1"/>
</dbReference>
<dbReference type="RefSeq" id="WP_054197723.1">
    <property type="nucleotide sequence ID" value="NZ_CAJFGW010000002.1"/>
</dbReference>
<keyword evidence="5" id="KW-0235">DNA replication</keyword>
<organism evidence="10 12">
    <name type="scientific">Helicobacter pullorum</name>
    <dbReference type="NCBI Taxonomy" id="35818"/>
    <lineage>
        <taxon>Bacteria</taxon>
        <taxon>Pseudomonadati</taxon>
        <taxon>Campylobacterota</taxon>
        <taxon>Epsilonproteobacteria</taxon>
        <taxon>Campylobacterales</taxon>
        <taxon>Helicobacteraceae</taxon>
        <taxon>Helicobacter</taxon>
    </lineage>
</organism>
<dbReference type="Proteomes" id="UP000037997">
    <property type="component" value="Unassembled WGS sequence"/>
</dbReference>
<dbReference type="Pfam" id="PF07733">
    <property type="entry name" value="DNA_pol3_alpha"/>
    <property type="match status" value="1"/>
</dbReference>
<evidence type="ECO:0000256" key="4">
    <source>
        <dbReference type="ARBA" id="ARBA00022695"/>
    </source>
</evidence>
<dbReference type="STRING" id="35818.HPU229336_08910"/>
<dbReference type="Gene3D" id="3.20.20.140">
    <property type="entry name" value="Metal-dependent hydrolases"/>
    <property type="match status" value="1"/>
</dbReference>